<dbReference type="GO" id="GO:0016020">
    <property type="term" value="C:membrane"/>
    <property type="evidence" value="ECO:0007669"/>
    <property type="project" value="InterPro"/>
</dbReference>
<evidence type="ECO:0000313" key="5">
    <source>
        <dbReference type="Proteomes" id="UP000827986"/>
    </source>
</evidence>
<feature type="signal peptide" evidence="3">
    <location>
        <begin position="1"/>
        <end position="33"/>
    </location>
</feature>
<name>A0A9D4AY27_9SAUR</name>
<evidence type="ECO:0000256" key="1">
    <source>
        <dbReference type="SAM" id="MobiDB-lite"/>
    </source>
</evidence>
<evidence type="ECO:0000256" key="3">
    <source>
        <dbReference type="SAM" id="SignalP"/>
    </source>
</evidence>
<keyword evidence="3" id="KW-0732">Signal</keyword>
<dbReference type="GO" id="GO:0009986">
    <property type="term" value="C:cell surface"/>
    <property type="evidence" value="ECO:0007669"/>
    <property type="project" value="TreeGrafter"/>
</dbReference>
<dbReference type="GO" id="GO:0008284">
    <property type="term" value="P:positive regulation of cell population proliferation"/>
    <property type="evidence" value="ECO:0007669"/>
    <property type="project" value="TreeGrafter"/>
</dbReference>
<dbReference type="PANTHER" id="PTHR11032">
    <property type="entry name" value="SL CYTOKINE"/>
    <property type="match status" value="1"/>
</dbReference>
<sequence>MNWRHAPPDAPPPPGASVVPLLLLLVLVPPGRGCVFSFHPLSTTFSVAIDELTQHLLHDYPVSMPSNLDPDAWCAELWRIHFLAVELGHMGGVAGPALQPLVATVTNQVQFVQECGITDPMGCVGRERTNVSRMLSALNGHLAALSGKILRQAGPVDFSNCTPVRCQPAPALPPAPLGLLQPGFSSQKQPGTQASGAGSLHQNHLPVLLLLVPILVSLAFVWQRQRRLRGQDPRSHGRSRCSGLCDAGGQGGCRPGPPEPDAAFHAPLPRAKRRVESSAPLGGLQS</sequence>
<keyword evidence="2" id="KW-1133">Transmembrane helix</keyword>
<dbReference type="InterPro" id="IPR004213">
    <property type="entry name" value="Flt3_lig"/>
</dbReference>
<proteinExistence type="predicted"/>
<dbReference type="EMBL" id="JAHDVG010000469">
    <property type="protein sequence ID" value="KAH1180762.1"/>
    <property type="molecule type" value="Genomic_DNA"/>
</dbReference>
<accession>A0A9D4AY27</accession>
<comment type="caution">
    <text evidence="4">The sequence shown here is derived from an EMBL/GenBank/DDBJ whole genome shotgun (WGS) entry which is preliminary data.</text>
</comment>
<evidence type="ECO:0008006" key="6">
    <source>
        <dbReference type="Google" id="ProtNLM"/>
    </source>
</evidence>
<dbReference type="Proteomes" id="UP000827986">
    <property type="component" value="Unassembled WGS sequence"/>
</dbReference>
<dbReference type="SUPFAM" id="SSF47266">
    <property type="entry name" value="4-helical cytokines"/>
    <property type="match status" value="1"/>
</dbReference>
<dbReference type="Pfam" id="PF02947">
    <property type="entry name" value="Flt3_lig"/>
    <property type="match status" value="1"/>
</dbReference>
<protein>
    <recommendedName>
        <fullName evidence="6">Fms-related tyrosine kinase 3 ligand</fullName>
    </recommendedName>
</protein>
<dbReference type="GO" id="GO:0005125">
    <property type="term" value="F:cytokine activity"/>
    <property type="evidence" value="ECO:0007669"/>
    <property type="project" value="InterPro"/>
</dbReference>
<gene>
    <name evidence="4" type="ORF">KIL84_001696</name>
</gene>
<organism evidence="4 5">
    <name type="scientific">Mauremys mutica</name>
    <name type="common">yellowpond turtle</name>
    <dbReference type="NCBI Taxonomy" id="74926"/>
    <lineage>
        <taxon>Eukaryota</taxon>
        <taxon>Metazoa</taxon>
        <taxon>Chordata</taxon>
        <taxon>Craniata</taxon>
        <taxon>Vertebrata</taxon>
        <taxon>Euteleostomi</taxon>
        <taxon>Archelosauria</taxon>
        <taxon>Testudinata</taxon>
        <taxon>Testudines</taxon>
        <taxon>Cryptodira</taxon>
        <taxon>Durocryptodira</taxon>
        <taxon>Testudinoidea</taxon>
        <taxon>Geoemydidae</taxon>
        <taxon>Geoemydinae</taxon>
        <taxon>Mauremys</taxon>
    </lineage>
</organism>
<evidence type="ECO:0000313" key="4">
    <source>
        <dbReference type="EMBL" id="KAH1180762.1"/>
    </source>
</evidence>
<feature type="region of interest" description="Disordered" evidence="1">
    <location>
        <begin position="177"/>
        <end position="198"/>
    </location>
</feature>
<dbReference type="PANTHER" id="PTHR11032:SF1">
    <property type="entry name" value="FMS-RELATED TYROSINE KINASE 3 LIGAND"/>
    <property type="match status" value="1"/>
</dbReference>
<dbReference type="AlphaFoldDB" id="A0A9D4AY27"/>
<dbReference type="GO" id="GO:0030971">
    <property type="term" value="F:receptor tyrosine kinase binding"/>
    <property type="evidence" value="ECO:0007669"/>
    <property type="project" value="TreeGrafter"/>
</dbReference>
<reference evidence="4" key="1">
    <citation type="submission" date="2021-09" db="EMBL/GenBank/DDBJ databases">
        <title>The genome of Mauremys mutica provides insights into the evolution of semi-aquatic lifestyle.</title>
        <authorList>
            <person name="Gong S."/>
            <person name="Gao Y."/>
        </authorList>
    </citation>
    <scope>NUCLEOTIDE SEQUENCE</scope>
    <source>
        <strain evidence="4">MM-2020</strain>
        <tissue evidence="4">Muscle</tissue>
    </source>
</reference>
<evidence type="ECO:0000256" key="2">
    <source>
        <dbReference type="SAM" id="Phobius"/>
    </source>
</evidence>
<feature type="chain" id="PRO_5038735125" description="Fms-related tyrosine kinase 3 ligand" evidence="3">
    <location>
        <begin position="34"/>
        <end position="286"/>
    </location>
</feature>
<keyword evidence="2" id="KW-0472">Membrane</keyword>
<feature type="transmembrane region" description="Helical" evidence="2">
    <location>
        <begin position="205"/>
        <end position="222"/>
    </location>
</feature>
<keyword evidence="5" id="KW-1185">Reference proteome</keyword>
<dbReference type="Gene3D" id="1.20.1250.10">
    <property type="match status" value="1"/>
</dbReference>
<dbReference type="GO" id="GO:0005615">
    <property type="term" value="C:extracellular space"/>
    <property type="evidence" value="ECO:0007669"/>
    <property type="project" value="TreeGrafter"/>
</dbReference>
<feature type="compositionally biased region" description="Polar residues" evidence="1">
    <location>
        <begin position="184"/>
        <end position="198"/>
    </location>
</feature>
<dbReference type="InterPro" id="IPR009079">
    <property type="entry name" value="4_helix_cytokine-like_core"/>
</dbReference>
<feature type="region of interest" description="Disordered" evidence="1">
    <location>
        <begin position="227"/>
        <end position="286"/>
    </location>
</feature>
<keyword evidence="2" id="KW-0812">Transmembrane</keyword>